<organism evidence="4 5">
    <name type="scientific">Phormidesmis priestleyi ULC007</name>
    <dbReference type="NCBI Taxonomy" id="1920490"/>
    <lineage>
        <taxon>Bacteria</taxon>
        <taxon>Bacillati</taxon>
        <taxon>Cyanobacteriota</taxon>
        <taxon>Cyanophyceae</taxon>
        <taxon>Leptolyngbyales</taxon>
        <taxon>Leptolyngbyaceae</taxon>
        <taxon>Phormidesmis</taxon>
    </lineage>
</organism>
<evidence type="ECO:0000259" key="3">
    <source>
        <dbReference type="Pfam" id="PF13354"/>
    </source>
</evidence>
<feature type="transmembrane region" description="Helical" evidence="2">
    <location>
        <begin position="157"/>
        <end position="182"/>
    </location>
</feature>
<feature type="compositionally biased region" description="Basic and acidic residues" evidence="1">
    <location>
        <begin position="82"/>
        <end position="100"/>
    </location>
</feature>
<feature type="compositionally biased region" description="Polar residues" evidence="1">
    <location>
        <begin position="105"/>
        <end position="114"/>
    </location>
</feature>
<keyword evidence="2" id="KW-1133">Transmembrane helix</keyword>
<dbReference type="STRING" id="1920490.GCA_001895925_02781"/>
<dbReference type="OrthoDB" id="9775096at2"/>
<dbReference type="Proteomes" id="UP000238634">
    <property type="component" value="Unassembled WGS sequence"/>
</dbReference>
<keyword evidence="5" id="KW-1185">Reference proteome</keyword>
<dbReference type="PANTHER" id="PTHR35333:SF4">
    <property type="entry name" value="SLR0121 PROTEIN"/>
    <property type="match status" value="1"/>
</dbReference>
<gene>
    <name evidence="4" type="ORF">C7B65_23220</name>
</gene>
<protein>
    <submittedName>
        <fullName evidence="4">Serine hydrolase</fullName>
    </submittedName>
</protein>
<dbReference type="GO" id="GO:0046677">
    <property type="term" value="P:response to antibiotic"/>
    <property type="evidence" value="ECO:0007669"/>
    <property type="project" value="InterPro"/>
</dbReference>
<dbReference type="Gene3D" id="3.40.710.10">
    <property type="entry name" value="DD-peptidase/beta-lactamase superfamily"/>
    <property type="match status" value="1"/>
</dbReference>
<feature type="compositionally biased region" description="Basic residues" evidence="1">
    <location>
        <begin position="129"/>
        <end position="140"/>
    </location>
</feature>
<sequence>MRESGNDLNMPSEDGFSPHQQDARRFSNLPTPRLAQPTARPRPAERRSRKSEPARGRKPATAPALNGKNLAADRAPSTRAPLKFDEKLKSGPDRLREQRDRRRNSTQAASSTGNRRLKPVPNPATGTHPQRRSRSPRKLSRLSASAPPRPRTRSGTAIVYGTRLLILGVGLGVLAGTILSAWDSARYFTAGASSPEKTEQTATVSATPADQLPMLTLGQEMLPLKNNLQALVAQQTQLSPGMMIVDLDTNAYLNINASVALPCASTIKLPILVAFFQDVDAGKIRLDEMLTMRSDLIATESGEMQYQPVGSQFSALETATKMITVSDNTATNLLIDRLGGKEALTQRFQSWGLTSTAIQNRLPDVEGTNTSSSQDLVTLLGLVSNGKLLSMRSRDRMLDLMRHTVNNSLLPSGLGEGATISHKTGSIGSMIGDVGLIDMPSGKRYLIAAMVKRPRNDERAEELIRQVSRLTYQYFSQPAPAQTSGNSGQPNQPPVSPQTNPQGTSLQRTKVAQP</sequence>
<dbReference type="GO" id="GO:0008800">
    <property type="term" value="F:beta-lactamase activity"/>
    <property type="evidence" value="ECO:0007669"/>
    <property type="project" value="InterPro"/>
</dbReference>
<dbReference type="InterPro" id="IPR045155">
    <property type="entry name" value="Beta-lactam_cat"/>
</dbReference>
<feature type="compositionally biased region" description="Polar residues" evidence="1">
    <location>
        <begin position="476"/>
        <end position="490"/>
    </location>
</feature>
<proteinExistence type="predicted"/>
<feature type="compositionally biased region" description="Polar residues" evidence="1">
    <location>
        <begin position="497"/>
        <end position="514"/>
    </location>
</feature>
<accession>A0A2T1D5T2</accession>
<name>A0A2T1D5T2_9CYAN</name>
<dbReference type="GO" id="GO:0030655">
    <property type="term" value="P:beta-lactam antibiotic catabolic process"/>
    <property type="evidence" value="ECO:0007669"/>
    <property type="project" value="InterPro"/>
</dbReference>
<evidence type="ECO:0000256" key="2">
    <source>
        <dbReference type="SAM" id="Phobius"/>
    </source>
</evidence>
<dbReference type="InterPro" id="IPR000871">
    <property type="entry name" value="Beta-lactam_class-A"/>
</dbReference>
<feature type="region of interest" description="Disordered" evidence="1">
    <location>
        <begin position="476"/>
        <end position="514"/>
    </location>
</feature>
<feature type="compositionally biased region" description="Basic and acidic residues" evidence="1">
    <location>
        <begin position="42"/>
        <end position="55"/>
    </location>
</feature>
<reference evidence="4 5" key="2">
    <citation type="submission" date="2018-03" db="EMBL/GenBank/DDBJ databases">
        <title>The ancient ancestry and fast evolution of plastids.</title>
        <authorList>
            <person name="Moore K.R."/>
            <person name="Magnabosco C."/>
            <person name="Momper L."/>
            <person name="Gold D.A."/>
            <person name="Bosak T."/>
            <person name="Fournier G.P."/>
        </authorList>
    </citation>
    <scope>NUCLEOTIDE SEQUENCE [LARGE SCALE GENOMIC DNA]</scope>
    <source>
        <strain evidence="4 5">ULC007</strain>
    </source>
</reference>
<keyword evidence="4" id="KW-0378">Hydrolase</keyword>
<dbReference type="AlphaFoldDB" id="A0A2T1D5T2"/>
<keyword evidence="2" id="KW-0472">Membrane</keyword>
<evidence type="ECO:0000256" key="1">
    <source>
        <dbReference type="SAM" id="MobiDB-lite"/>
    </source>
</evidence>
<evidence type="ECO:0000313" key="5">
    <source>
        <dbReference type="Proteomes" id="UP000238634"/>
    </source>
</evidence>
<feature type="region of interest" description="Disordered" evidence="1">
    <location>
        <begin position="1"/>
        <end position="154"/>
    </location>
</feature>
<dbReference type="RefSeq" id="WP_083583215.1">
    <property type="nucleotide sequence ID" value="NZ_MPPI01000050.1"/>
</dbReference>
<reference evidence="4 5" key="1">
    <citation type="submission" date="2018-02" db="EMBL/GenBank/DDBJ databases">
        <authorList>
            <person name="Cohen D.B."/>
            <person name="Kent A.D."/>
        </authorList>
    </citation>
    <scope>NUCLEOTIDE SEQUENCE [LARGE SCALE GENOMIC DNA]</scope>
    <source>
        <strain evidence="4 5">ULC007</strain>
    </source>
</reference>
<dbReference type="SUPFAM" id="SSF56601">
    <property type="entry name" value="beta-lactamase/transpeptidase-like"/>
    <property type="match status" value="1"/>
</dbReference>
<dbReference type="PANTHER" id="PTHR35333">
    <property type="entry name" value="BETA-LACTAMASE"/>
    <property type="match status" value="1"/>
</dbReference>
<feature type="domain" description="Beta-lactamase class A catalytic" evidence="3">
    <location>
        <begin position="241"/>
        <end position="451"/>
    </location>
</feature>
<comment type="caution">
    <text evidence="4">The sequence shown here is derived from an EMBL/GenBank/DDBJ whole genome shotgun (WGS) entry which is preliminary data.</text>
</comment>
<dbReference type="EMBL" id="PVWG01000051">
    <property type="protein sequence ID" value="PSB15885.1"/>
    <property type="molecule type" value="Genomic_DNA"/>
</dbReference>
<dbReference type="InterPro" id="IPR012338">
    <property type="entry name" value="Beta-lactam/transpept-like"/>
</dbReference>
<dbReference type="Pfam" id="PF13354">
    <property type="entry name" value="Beta-lactamase2"/>
    <property type="match status" value="1"/>
</dbReference>
<keyword evidence="2" id="KW-0812">Transmembrane</keyword>
<evidence type="ECO:0000313" key="4">
    <source>
        <dbReference type="EMBL" id="PSB15885.1"/>
    </source>
</evidence>